<gene>
    <name evidence="2" type="ORF">METZ01_LOCUS394583</name>
</gene>
<name>A0A382V5F0_9ZZZZ</name>
<accession>A0A382V5F0</accession>
<protein>
    <submittedName>
        <fullName evidence="2">Uncharacterized protein</fullName>
    </submittedName>
</protein>
<evidence type="ECO:0000256" key="1">
    <source>
        <dbReference type="SAM" id="Phobius"/>
    </source>
</evidence>
<feature type="non-terminal residue" evidence="2">
    <location>
        <position position="1"/>
    </location>
</feature>
<feature type="transmembrane region" description="Helical" evidence="1">
    <location>
        <begin position="219"/>
        <end position="239"/>
    </location>
</feature>
<reference evidence="2" key="1">
    <citation type="submission" date="2018-05" db="EMBL/GenBank/DDBJ databases">
        <authorList>
            <person name="Lanie J.A."/>
            <person name="Ng W.-L."/>
            <person name="Kazmierczak K.M."/>
            <person name="Andrzejewski T.M."/>
            <person name="Davidsen T.M."/>
            <person name="Wayne K.J."/>
            <person name="Tettelin H."/>
            <person name="Glass J.I."/>
            <person name="Rusch D."/>
            <person name="Podicherti R."/>
            <person name="Tsui H.-C.T."/>
            <person name="Winkler M.E."/>
        </authorList>
    </citation>
    <scope>NUCLEOTIDE SEQUENCE</scope>
</reference>
<keyword evidence="1" id="KW-0812">Transmembrane</keyword>
<keyword evidence="1" id="KW-1133">Transmembrane helix</keyword>
<dbReference type="AlphaFoldDB" id="A0A382V5F0"/>
<evidence type="ECO:0000313" key="2">
    <source>
        <dbReference type="EMBL" id="SVD41729.1"/>
    </source>
</evidence>
<sequence length="287" mass="33200">PTTDKYAALSWTGLVTSSTQNKDYDTYLHSMLDQMIESYYGMEKPDVELKERKFSAITVIMAKIFIKMYELNTSNADTAADIYSILVRKEMDLDVKAKDDEDVEGGIVLPDLPKMFEEVLDYLVTRSEFKAQHLGEENPFEHIVQLAERLRQSRRYVTQDVLNQRALEKKKQTELELENQLASAEELILGQEPFVEGLALFIHEKRYNYKFLAVEKVRMTLQLLGSIVGAVYFLIGYMDYWGVDWIDGTLVCLAMVIFTRLIGGRKRFQSAKFYPMDVSKELEQFST</sequence>
<proteinExistence type="predicted"/>
<feature type="transmembrane region" description="Helical" evidence="1">
    <location>
        <begin position="245"/>
        <end position="263"/>
    </location>
</feature>
<organism evidence="2">
    <name type="scientific">marine metagenome</name>
    <dbReference type="NCBI Taxonomy" id="408172"/>
    <lineage>
        <taxon>unclassified sequences</taxon>
        <taxon>metagenomes</taxon>
        <taxon>ecological metagenomes</taxon>
    </lineage>
</organism>
<feature type="non-terminal residue" evidence="2">
    <location>
        <position position="287"/>
    </location>
</feature>
<dbReference type="EMBL" id="UINC01149327">
    <property type="protein sequence ID" value="SVD41729.1"/>
    <property type="molecule type" value="Genomic_DNA"/>
</dbReference>
<keyword evidence="1" id="KW-0472">Membrane</keyword>